<evidence type="ECO:0000313" key="2">
    <source>
        <dbReference type="Proteomes" id="UP000823824"/>
    </source>
</evidence>
<sequence>MNGQFRFHLPDPPPSRICMDLAEWSNGAGVFGWSGKASRSSRVGWGGFTFWPSPRSDRTELERLGAPWGLSFCIDGDPPPEIPLYPVPGLEVFAWDEGGWLGPLAQNGSHPMVYLRRDGAVFQAAEDMDAFVQLLRDGTDWRAGLVPEPGIQVYASREGAAREWFFLRLEAPPQ</sequence>
<reference evidence="1" key="2">
    <citation type="submission" date="2021-04" db="EMBL/GenBank/DDBJ databases">
        <authorList>
            <person name="Gilroy R."/>
        </authorList>
    </citation>
    <scope>NUCLEOTIDE SEQUENCE</scope>
    <source>
        <strain evidence="1">ChiBcec18-1249</strain>
    </source>
</reference>
<name>A0A9D2LJ15_9FIRM</name>
<organism evidence="1 2">
    <name type="scientific">Candidatus Oscillibacter excrementigallinarum</name>
    <dbReference type="NCBI Taxonomy" id="2838716"/>
    <lineage>
        <taxon>Bacteria</taxon>
        <taxon>Bacillati</taxon>
        <taxon>Bacillota</taxon>
        <taxon>Clostridia</taxon>
        <taxon>Eubacteriales</taxon>
        <taxon>Oscillospiraceae</taxon>
        <taxon>Oscillibacter</taxon>
    </lineage>
</organism>
<protein>
    <submittedName>
        <fullName evidence="1">Uncharacterized protein</fullName>
    </submittedName>
</protein>
<dbReference type="Proteomes" id="UP000823824">
    <property type="component" value="Unassembled WGS sequence"/>
</dbReference>
<comment type="caution">
    <text evidence="1">The sequence shown here is derived from an EMBL/GenBank/DDBJ whole genome shotgun (WGS) entry which is preliminary data.</text>
</comment>
<gene>
    <name evidence="1" type="ORF">H9787_07050</name>
</gene>
<evidence type="ECO:0000313" key="1">
    <source>
        <dbReference type="EMBL" id="HJB13451.1"/>
    </source>
</evidence>
<dbReference type="AlphaFoldDB" id="A0A9D2LJ15"/>
<proteinExistence type="predicted"/>
<reference evidence="1" key="1">
    <citation type="journal article" date="2021" name="PeerJ">
        <title>Extensive microbial diversity within the chicken gut microbiome revealed by metagenomics and culture.</title>
        <authorList>
            <person name="Gilroy R."/>
            <person name="Ravi A."/>
            <person name="Getino M."/>
            <person name="Pursley I."/>
            <person name="Horton D.L."/>
            <person name="Alikhan N.F."/>
            <person name="Baker D."/>
            <person name="Gharbi K."/>
            <person name="Hall N."/>
            <person name="Watson M."/>
            <person name="Adriaenssens E.M."/>
            <person name="Foster-Nyarko E."/>
            <person name="Jarju S."/>
            <person name="Secka A."/>
            <person name="Antonio M."/>
            <person name="Oren A."/>
            <person name="Chaudhuri R.R."/>
            <person name="La Ragione R."/>
            <person name="Hildebrand F."/>
            <person name="Pallen M.J."/>
        </authorList>
    </citation>
    <scope>NUCLEOTIDE SEQUENCE</scope>
    <source>
        <strain evidence="1">ChiBcec18-1249</strain>
    </source>
</reference>
<accession>A0A9D2LJ15</accession>
<dbReference type="EMBL" id="DWZJ01000057">
    <property type="protein sequence ID" value="HJB13451.1"/>
    <property type="molecule type" value="Genomic_DNA"/>
</dbReference>